<accession>A0AAE3ZH03</accession>
<name>A0AAE3ZH03_9ACTN</name>
<keyword evidence="1" id="KW-0472">Membrane</keyword>
<feature type="transmembrane region" description="Helical" evidence="1">
    <location>
        <begin position="27"/>
        <end position="48"/>
    </location>
</feature>
<protein>
    <submittedName>
        <fullName evidence="2">Uncharacterized protein</fullName>
    </submittedName>
</protein>
<gene>
    <name evidence="2" type="ORF">J2S44_000024</name>
</gene>
<organism evidence="2 3">
    <name type="scientific">Catenuloplanes niger</name>
    <dbReference type="NCBI Taxonomy" id="587534"/>
    <lineage>
        <taxon>Bacteria</taxon>
        <taxon>Bacillati</taxon>
        <taxon>Actinomycetota</taxon>
        <taxon>Actinomycetes</taxon>
        <taxon>Micromonosporales</taxon>
        <taxon>Micromonosporaceae</taxon>
        <taxon>Catenuloplanes</taxon>
    </lineage>
</organism>
<reference evidence="2 3" key="1">
    <citation type="submission" date="2023-07" db="EMBL/GenBank/DDBJ databases">
        <title>Sequencing the genomes of 1000 actinobacteria strains.</title>
        <authorList>
            <person name="Klenk H.-P."/>
        </authorList>
    </citation>
    <scope>NUCLEOTIDE SEQUENCE [LARGE SCALE GENOMIC DNA]</scope>
    <source>
        <strain evidence="2 3">DSM 44711</strain>
    </source>
</reference>
<sequence>MTPLIAWLAVHLSPTVPRWDSPDWLNVSFMAAAFVGFVTQWGFSFVAARQSRRLNARTEAGLRKVQDLLHTVRATLVSTNAESLRLRDQMVEFAHAGLEPDVGAVDRGEPIVPDAPDALRDRVLAVLEANGDVLPVRAIYNIARPPALEQLLYVLYQLRDQEAVRWDDSRITWETRVRSSRA</sequence>
<proteinExistence type="predicted"/>
<dbReference type="AlphaFoldDB" id="A0AAE3ZH03"/>
<evidence type="ECO:0000256" key="1">
    <source>
        <dbReference type="SAM" id="Phobius"/>
    </source>
</evidence>
<keyword evidence="1" id="KW-1133">Transmembrane helix</keyword>
<dbReference type="EMBL" id="JAVDYC010000001">
    <property type="protein sequence ID" value="MDR7319774.1"/>
    <property type="molecule type" value="Genomic_DNA"/>
</dbReference>
<evidence type="ECO:0000313" key="2">
    <source>
        <dbReference type="EMBL" id="MDR7319774.1"/>
    </source>
</evidence>
<evidence type="ECO:0000313" key="3">
    <source>
        <dbReference type="Proteomes" id="UP001183629"/>
    </source>
</evidence>
<dbReference type="RefSeq" id="WP_310407587.1">
    <property type="nucleotide sequence ID" value="NZ_JAVDYC010000001.1"/>
</dbReference>
<keyword evidence="3" id="KW-1185">Reference proteome</keyword>
<comment type="caution">
    <text evidence="2">The sequence shown here is derived from an EMBL/GenBank/DDBJ whole genome shotgun (WGS) entry which is preliminary data.</text>
</comment>
<keyword evidence="1" id="KW-0812">Transmembrane</keyword>
<dbReference type="Proteomes" id="UP001183629">
    <property type="component" value="Unassembled WGS sequence"/>
</dbReference>